<evidence type="ECO:0000313" key="2">
    <source>
        <dbReference type="EMBL" id="MDR9898192.1"/>
    </source>
</evidence>
<keyword evidence="3" id="KW-1185">Reference proteome</keyword>
<reference evidence="3" key="1">
    <citation type="journal article" date="2021" name="Science">
        <title>Hunting the eagle killer: A cyanobacterial neurotoxin causes vacuolar myelinopathy.</title>
        <authorList>
            <person name="Breinlinger S."/>
            <person name="Phillips T.J."/>
            <person name="Haram B.N."/>
            <person name="Mares J."/>
            <person name="Martinez Yerena J.A."/>
            <person name="Hrouzek P."/>
            <person name="Sobotka R."/>
            <person name="Henderson W.M."/>
            <person name="Schmieder P."/>
            <person name="Williams S.M."/>
            <person name="Lauderdale J.D."/>
            <person name="Wilde H.D."/>
            <person name="Gerrin W."/>
            <person name="Kust A."/>
            <person name="Washington J.W."/>
            <person name="Wagner C."/>
            <person name="Geier B."/>
            <person name="Liebeke M."/>
            <person name="Enke H."/>
            <person name="Niedermeyer T.H.J."/>
            <person name="Wilde S.B."/>
        </authorList>
    </citation>
    <scope>NUCLEOTIDE SEQUENCE [LARGE SCALE GENOMIC DNA]</scope>
    <source>
        <strain evidence="3">Thurmond2011</strain>
    </source>
</reference>
<dbReference type="AlphaFoldDB" id="A0AAP5IAX4"/>
<dbReference type="Proteomes" id="UP000667802">
    <property type="component" value="Unassembled WGS sequence"/>
</dbReference>
<comment type="caution">
    <text evidence="2">The sequence shown here is derived from an EMBL/GenBank/DDBJ whole genome shotgun (WGS) entry which is preliminary data.</text>
</comment>
<evidence type="ECO:0000313" key="3">
    <source>
        <dbReference type="Proteomes" id="UP000667802"/>
    </source>
</evidence>
<dbReference type="RefSeq" id="WP_208352556.1">
    <property type="nucleotide sequence ID" value="NZ_JAALHA020000016.1"/>
</dbReference>
<name>A0AAP5IAX4_9CYAN</name>
<accession>A0AAP5IAX4</accession>
<organism evidence="2 3">
    <name type="scientific">Aetokthonos hydrillicola Thurmond2011</name>
    <dbReference type="NCBI Taxonomy" id="2712845"/>
    <lineage>
        <taxon>Bacteria</taxon>
        <taxon>Bacillati</taxon>
        <taxon>Cyanobacteriota</taxon>
        <taxon>Cyanophyceae</taxon>
        <taxon>Nostocales</taxon>
        <taxon>Hapalosiphonaceae</taxon>
        <taxon>Aetokthonos</taxon>
    </lineage>
</organism>
<sequence length="352" mass="39188">MQTLTFHYQEIKDKLKTQLKAAETTEQTVNILQDEINKLADLNGDYIRSLTPSQARIAIVMLKELNQYTSILSLIKLQDLEPNAVEKSHKNDTLSPLTKVSQIEKNLQALTSPNYYQQVLLQPVQRNRDVIGSLLAGFTTGTFAGGYTWGFIGAITGGVIGKILQPKKLPENIDFASLPEPRKNQVKISIDIDKLLNYLYQALQSIDITVAAYGTREEKAPLPGLENNLDLLEYLQDLMADALNQETQLPTTVRRRIEQAATILRHYGIQAQVYQPGEKQDSGIEADLMFYFEPSLDPKITDYVTLKHAFVKDDQVLLPGYVIEPSPSPSGEVKSQKSKVKSQGVGGGIDVV</sequence>
<gene>
    <name evidence="2" type="ORF">G7B40_027050</name>
</gene>
<feature type="region of interest" description="Disordered" evidence="1">
    <location>
        <begin position="327"/>
        <end position="352"/>
    </location>
</feature>
<evidence type="ECO:0000256" key="1">
    <source>
        <dbReference type="SAM" id="MobiDB-lite"/>
    </source>
</evidence>
<dbReference type="EMBL" id="JAALHA020000016">
    <property type="protein sequence ID" value="MDR9898192.1"/>
    <property type="molecule type" value="Genomic_DNA"/>
</dbReference>
<protein>
    <submittedName>
        <fullName evidence="2">Uncharacterized protein</fullName>
    </submittedName>
</protein>
<proteinExistence type="predicted"/>